<evidence type="ECO:0000313" key="4">
    <source>
        <dbReference type="Proteomes" id="UP000002770"/>
    </source>
</evidence>
<dbReference type="GO" id="GO:0004175">
    <property type="term" value="F:endopeptidase activity"/>
    <property type="evidence" value="ECO:0007669"/>
    <property type="project" value="UniProtKB-ARBA"/>
</dbReference>
<dbReference type="Pfam" id="PF02517">
    <property type="entry name" value="Rce1-like"/>
    <property type="match status" value="1"/>
</dbReference>
<protein>
    <recommendedName>
        <fullName evidence="2">CAAX prenyl protease 2/Lysostaphin resistance protein A-like domain-containing protein</fullName>
    </recommendedName>
</protein>
<gene>
    <name evidence="3" type="ORF">LDG_6774</name>
</gene>
<keyword evidence="1" id="KW-0812">Transmembrane</keyword>
<keyword evidence="1" id="KW-1133">Transmembrane helix</keyword>
<dbReference type="RefSeq" id="WP_006870703.1">
    <property type="nucleotide sequence ID" value="NZ_JH413817.1"/>
</dbReference>
<organism evidence="3 4">
    <name type="scientific">Legionella drancourtii LLAP12</name>
    <dbReference type="NCBI Taxonomy" id="658187"/>
    <lineage>
        <taxon>Bacteria</taxon>
        <taxon>Pseudomonadati</taxon>
        <taxon>Pseudomonadota</taxon>
        <taxon>Gammaproteobacteria</taxon>
        <taxon>Legionellales</taxon>
        <taxon>Legionellaceae</taxon>
        <taxon>Legionella</taxon>
    </lineage>
</organism>
<feature type="domain" description="CAAX prenyl protease 2/Lysostaphin resistance protein A-like" evidence="2">
    <location>
        <begin position="139"/>
        <end position="239"/>
    </location>
</feature>
<feature type="transmembrane region" description="Helical" evidence="1">
    <location>
        <begin position="43"/>
        <end position="65"/>
    </location>
</feature>
<dbReference type="InterPro" id="IPR003675">
    <property type="entry name" value="Rce1/LyrA-like_dom"/>
</dbReference>
<dbReference type="eggNOG" id="ENOG502ZAAA">
    <property type="taxonomic scope" value="Bacteria"/>
</dbReference>
<dbReference type="AlphaFoldDB" id="G9ENF1"/>
<dbReference type="InParanoid" id="G9ENF1"/>
<name>G9ENF1_9GAMM</name>
<feature type="transmembrane region" description="Helical" evidence="1">
    <location>
        <begin position="6"/>
        <end position="31"/>
    </location>
</feature>
<proteinExistence type="predicted"/>
<feature type="transmembrane region" description="Helical" evidence="1">
    <location>
        <begin position="204"/>
        <end position="223"/>
    </location>
</feature>
<sequence>MTINWPLITVLFGLSIPGTLIAIKRLIYFLLPDNTEELKKRINRFAIAQTLVTVLLMCVAGTIISRSTGLGAPILEAFLEGKVGISAFMPILLPTTLYALVGLVTFGLLYYGLAKHVIDEKSLQIMTKLRITLGIDGCVLYGGVVEEVIARWGLLNLATFFALIFTKQPSPLIIWLSIFISGIIFAIGQLPAYIAAGCTSSQQFIYSFIVLSLLQSVIFGYLFWQYGLICSILAHMLFHLGWALYDFKLSK</sequence>
<feature type="transmembrane region" description="Helical" evidence="1">
    <location>
        <begin position="85"/>
        <end position="113"/>
    </location>
</feature>
<keyword evidence="1" id="KW-0472">Membrane</keyword>
<feature type="transmembrane region" description="Helical" evidence="1">
    <location>
        <begin position="172"/>
        <end position="192"/>
    </location>
</feature>
<accession>G9ENF1</accession>
<evidence type="ECO:0000313" key="3">
    <source>
        <dbReference type="EMBL" id="EHL31312.1"/>
    </source>
</evidence>
<dbReference type="GO" id="GO:0080120">
    <property type="term" value="P:CAAX-box protein maturation"/>
    <property type="evidence" value="ECO:0007669"/>
    <property type="project" value="UniProtKB-ARBA"/>
</dbReference>
<dbReference type="EMBL" id="JH413817">
    <property type="protein sequence ID" value="EHL31312.1"/>
    <property type="molecule type" value="Genomic_DNA"/>
</dbReference>
<dbReference type="Proteomes" id="UP000002770">
    <property type="component" value="Unassembled WGS sequence"/>
</dbReference>
<evidence type="ECO:0000259" key="2">
    <source>
        <dbReference type="Pfam" id="PF02517"/>
    </source>
</evidence>
<dbReference type="OrthoDB" id="378663at2"/>
<keyword evidence="4" id="KW-1185">Reference proteome</keyword>
<reference evidence="3 4" key="1">
    <citation type="journal article" date="2011" name="BMC Genomics">
        <title>Insight into cross-talk between intra-amoebal pathogens.</title>
        <authorList>
            <person name="Gimenez G."/>
            <person name="Bertelli C."/>
            <person name="Moliner C."/>
            <person name="Robert C."/>
            <person name="Raoult D."/>
            <person name="Fournier P.E."/>
            <person name="Greub G."/>
        </authorList>
    </citation>
    <scope>NUCLEOTIDE SEQUENCE [LARGE SCALE GENOMIC DNA]</scope>
    <source>
        <strain evidence="3 4">LLAP12</strain>
    </source>
</reference>
<evidence type="ECO:0000256" key="1">
    <source>
        <dbReference type="SAM" id="Phobius"/>
    </source>
</evidence>
<dbReference type="HOGENOM" id="CLU_082370_0_0_6"/>
<dbReference type="STRING" id="658187.LDG_6774"/>